<dbReference type="Proteomes" id="UP000886998">
    <property type="component" value="Unassembled WGS sequence"/>
</dbReference>
<sequence length="375" mass="41990">MSGIIEKYNQFKESTYFAGGKFVIYATCVCLVATFAVGCLGLIIGFPLLTFPLAMLISHPVIWIIMGIVVTAAYKMVVKPLFHLAKNYINGKGASKGEKSESMDSGVDTISRKTDGSDDTEHRSSSTSLDSGLGGKEFHENLDTLAHQTSRGNYAYWLTNSDIEHVARVVYGYSKNGHSNNNVYFLAPGYSNGMSKFTEKCIQDYREQLKQNNALIFTSVFHINGNHWTTLVIKPDTGGKKFKAYYCDSFGNQLPDNVLNIVEGELKKEGWTLDIRSSKTKQQGDAWNCGIFALENARRVTQMLNEGKSFDEIDKKLSEYKFDLNEKRREFAEALMNDEKWKEDLGNGLLCDLPPRTKTSSTSEVQHPGSFCNIM</sequence>
<dbReference type="AlphaFoldDB" id="A0A8X7CP27"/>
<evidence type="ECO:0000259" key="6">
    <source>
        <dbReference type="PROSITE" id="PS50600"/>
    </source>
</evidence>
<proteinExistence type="inferred from homology"/>
<evidence type="ECO:0000256" key="4">
    <source>
        <dbReference type="SAM" id="MobiDB-lite"/>
    </source>
</evidence>
<dbReference type="Pfam" id="PF02902">
    <property type="entry name" value="Peptidase_C48"/>
    <property type="match status" value="1"/>
</dbReference>
<keyword evidence="3" id="KW-0378">Hydrolase</keyword>
<accession>A0A8X7CP27</accession>
<dbReference type="GO" id="GO:0008234">
    <property type="term" value="F:cysteine-type peptidase activity"/>
    <property type="evidence" value="ECO:0007669"/>
    <property type="project" value="InterPro"/>
</dbReference>
<keyword evidence="2" id="KW-0645">Protease</keyword>
<evidence type="ECO:0000256" key="2">
    <source>
        <dbReference type="ARBA" id="ARBA00022670"/>
    </source>
</evidence>
<dbReference type="GO" id="GO:0006508">
    <property type="term" value="P:proteolysis"/>
    <property type="evidence" value="ECO:0007669"/>
    <property type="project" value="UniProtKB-KW"/>
</dbReference>
<dbReference type="Gene3D" id="3.40.395.10">
    <property type="entry name" value="Adenoviral Proteinase, Chain A"/>
    <property type="match status" value="1"/>
</dbReference>
<keyword evidence="5" id="KW-0812">Transmembrane</keyword>
<organism evidence="7 8">
    <name type="scientific">Trichonephila inaurata madagascariensis</name>
    <dbReference type="NCBI Taxonomy" id="2747483"/>
    <lineage>
        <taxon>Eukaryota</taxon>
        <taxon>Metazoa</taxon>
        <taxon>Ecdysozoa</taxon>
        <taxon>Arthropoda</taxon>
        <taxon>Chelicerata</taxon>
        <taxon>Arachnida</taxon>
        <taxon>Araneae</taxon>
        <taxon>Araneomorphae</taxon>
        <taxon>Entelegynae</taxon>
        <taxon>Araneoidea</taxon>
        <taxon>Nephilidae</taxon>
        <taxon>Trichonephila</taxon>
        <taxon>Trichonephila inaurata</taxon>
    </lineage>
</organism>
<comment type="caution">
    <text evidence="7">The sequence shown here is derived from an EMBL/GenBank/DDBJ whole genome shotgun (WGS) entry which is preliminary data.</text>
</comment>
<dbReference type="InterPro" id="IPR038765">
    <property type="entry name" value="Papain-like_cys_pep_sf"/>
</dbReference>
<protein>
    <submittedName>
        <fullName evidence="7">ULP_PROTEASE domain-containing protein</fullName>
    </submittedName>
</protein>
<reference evidence="7" key="1">
    <citation type="submission" date="2020-08" db="EMBL/GenBank/DDBJ databases">
        <title>Multicomponent nature underlies the extraordinary mechanical properties of spider dragline silk.</title>
        <authorList>
            <person name="Kono N."/>
            <person name="Nakamura H."/>
            <person name="Mori M."/>
            <person name="Yoshida Y."/>
            <person name="Ohtoshi R."/>
            <person name="Malay A.D."/>
            <person name="Moran D.A.P."/>
            <person name="Tomita M."/>
            <person name="Numata K."/>
            <person name="Arakawa K."/>
        </authorList>
    </citation>
    <scope>NUCLEOTIDE SEQUENCE</scope>
</reference>
<evidence type="ECO:0000256" key="1">
    <source>
        <dbReference type="ARBA" id="ARBA00005234"/>
    </source>
</evidence>
<evidence type="ECO:0000256" key="3">
    <source>
        <dbReference type="ARBA" id="ARBA00022801"/>
    </source>
</evidence>
<evidence type="ECO:0000256" key="5">
    <source>
        <dbReference type="SAM" id="Phobius"/>
    </source>
</evidence>
<dbReference type="SUPFAM" id="SSF54001">
    <property type="entry name" value="Cysteine proteinases"/>
    <property type="match status" value="1"/>
</dbReference>
<feature type="transmembrane region" description="Helical" evidence="5">
    <location>
        <begin position="22"/>
        <end position="49"/>
    </location>
</feature>
<comment type="similarity">
    <text evidence="1">Belongs to the peptidase C48 family.</text>
</comment>
<dbReference type="PROSITE" id="PS50600">
    <property type="entry name" value="ULP_PROTEASE"/>
    <property type="match status" value="1"/>
</dbReference>
<keyword evidence="8" id="KW-1185">Reference proteome</keyword>
<keyword evidence="5" id="KW-1133">Transmembrane helix</keyword>
<name>A0A8X7CP27_9ARAC</name>
<keyword evidence="5" id="KW-0472">Membrane</keyword>
<gene>
    <name evidence="7" type="primary">TV42_02110</name>
    <name evidence="7" type="ORF">TNIN_56791</name>
</gene>
<feature type="region of interest" description="Disordered" evidence="4">
    <location>
        <begin position="94"/>
        <end position="135"/>
    </location>
</feature>
<dbReference type="InterPro" id="IPR003653">
    <property type="entry name" value="Peptidase_C48_C"/>
</dbReference>
<dbReference type="OrthoDB" id="6747958at2759"/>
<evidence type="ECO:0000313" key="8">
    <source>
        <dbReference type="Proteomes" id="UP000886998"/>
    </source>
</evidence>
<evidence type="ECO:0000313" key="7">
    <source>
        <dbReference type="EMBL" id="GFY80029.1"/>
    </source>
</evidence>
<feature type="domain" description="Ubiquitin-like protease family profile" evidence="6">
    <location>
        <begin position="135"/>
        <end position="300"/>
    </location>
</feature>
<dbReference type="EMBL" id="BMAV01023781">
    <property type="protein sequence ID" value="GFY80029.1"/>
    <property type="molecule type" value="Genomic_DNA"/>
</dbReference>
<feature type="compositionally biased region" description="Basic and acidic residues" evidence="4">
    <location>
        <begin position="110"/>
        <end position="124"/>
    </location>
</feature>